<dbReference type="STRING" id="989403.SAMN05421798_11076"/>
<comment type="caution">
    <text evidence="1">The sequence shown here is derived from an EMBL/GenBank/DDBJ whole genome shotgun (WGS) entry which is preliminary data.</text>
</comment>
<proteinExistence type="predicted"/>
<dbReference type="RefSeq" id="WP_068007459.1">
    <property type="nucleotide sequence ID" value="NZ_FOFM01000010.1"/>
</dbReference>
<sequence length="221" mass="24893">MPVLLQTTAYCLTELPKNVQSRVLERYRAFYVHDDWYQSIYEHADQAAQLLGITINRKHINTQRLCTTPAIYFQGFCSQGDGACFEGHFSSPGNSSQIVANIAAFSPEDVDLLNIAKRIQHLLVHTDDQLTATLTHNGSRYSHPSTICVDAELVSESDETIEAITPPQGIETELTEALRHFMGWIYRKLEREFEYLTSDAQIAEALNSNSFLFTEFGEPAA</sequence>
<dbReference type="PATRIC" id="fig|989403.3.peg.3221"/>
<gene>
    <name evidence="1" type="ORF">PsAD2_03006</name>
</gene>
<dbReference type="AlphaFoldDB" id="A0A165XG13"/>
<accession>A0A165XG13</accession>
<evidence type="ECO:0000313" key="1">
    <source>
        <dbReference type="EMBL" id="KZL17670.1"/>
    </source>
</evidence>
<keyword evidence="2" id="KW-1185">Reference proteome</keyword>
<evidence type="ECO:0000313" key="2">
    <source>
        <dbReference type="Proteomes" id="UP000076577"/>
    </source>
</evidence>
<dbReference type="Proteomes" id="UP000076577">
    <property type="component" value="Unassembled WGS sequence"/>
</dbReference>
<name>A0A165XG13_9HYPH</name>
<dbReference type="EMBL" id="LMCB01000030">
    <property type="protein sequence ID" value="KZL17670.1"/>
    <property type="molecule type" value="Genomic_DNA"/>
</dbReference>
<reference evidence="1 2" key="1">
    <citation type="journal article" date="2016" name="Front. Microbiol.">
        <title>Comparative Genomic Analysis Reveals a Diverse Repertoire of Genes Involved in Prokaryote-Eukaryote Interactions within the Pseudovibrio Genus.</title>
        <authorList>
            <person name="Romano S."/>
            <person name="Fernandez-Guerra A."/>
            <person name="Reen F.J."/>
            <person name="Glockner F.O."/>
            <person name="Crowley S.P."/>
            <person name="O'Sullivan O."/>
            <person name="Cotter P.D."/>
            <person name="Adams C."/>
            <person name="Dobson A.D."/>
            <person name="O'Gara F."/>
        </authorList>
    </citation>
    <scope>NUCLEOTIDE SEQUENCE [LARGE SCALE GENOMIC DNA]</scope>
    <source>
        <strain evidence="1 2">Ad2</strain>
    </source>
</reference>
<dbReference type="OrthoDB" id="791062at2"/>
<organism evidence="1 2">
    <name type="scientific">Pseudovibrio axinellae</name>
    <dbReference type="NCBI Taxonomy" id="989403"/>
    <lineage>
        <taxon>Bacteria</taxon>
        <taxon>Pseudomonadati</taxon>
        <taxon>Pseudomonadota</taxon>
        <taxon>Alphaproteobacteria</taxon>
        <taxon>Hyphomicrobiales</taxon>
        <taxon>Stappiaceae</taxon>
        <taxon>Pseudovibrio</taxon>
    </lineage>
</organism>
<protein>
    <submittedName>
        <fullName evidence="1">Uncharacterized protein</fullName>
    </submittedName>
</protein>